<evidence type="ECO:0000256" key="1">
    <source>
        <dbReference type="ARBA" id="ARBA00022679"/>
    </source>
</evidence>
<keyword evidence="11" id="KW-1185">Reference proteome</keyword>
<keyword evidence="7" id="KW-0723">Serine/threonine-protein kinase</keyword>
<sequence length="355" mass="40735">MAMVPLGEGGFGEVWHLPDTEPQMVMKKVRQTNDTDSYLRYLRELQTLKDLIHENVVRYYDAPSTLNYPGIKPDDLLLFMEYCEHLSLRHVITDINLVYSMATIAQWSTEMFSALEHLKSMNIVHQDVKPDNLFVCGHDYVLKLGDFGIVRDMKTIGKYRGGTRGYKAPEIEYGETLVGEDAYKCDIYGAGWVVFDMVNRRPGNRDIQEMFKDHRHLATLKRLVIGCTNKEVANRLSVEDALAHCKTMTKEFKKYHAKPDPDQKPGELKPPVGLNEKGKQADGQTEQIHIHGVDLSFSSSCSLQMAPKAKQNQSTVTRREKLLMDFVVDVFLPRQDRIDTFWENVTNRKLDNAFD</sequence>
<proteinExistence type="inferred from homology"/>
<keyword evidence="3" id="KW-0418">Kinase</keyword>
<dbReference type="GO" id="GO:0004674">
    <property type="term" value="F:protein serine/threonine kinase activity"/>
    <property type="evidence" value="ECO:0007669"/>
    <property type="project" value="UniProtKB-KW"/>
</dbReference>
<evidence type="ECO:0000313" key="10">
    <source>
        <dbReference type="EMBL" id="CAJ0565906.1"/>
    </source>
</evidence>
<dbReference type="GO" id="GO:0005737">
    <property type="term" value="C:cytoplasm"/>
    <property type="evidence" value="ECO:0007669"/>
    <property type="project" value="TreeGrafter"/>
</dbReference>
<evidence type="ECO:0000256" key="5">
    <source>
        <dbReference type="ARBA" id="ARBA00037982"/>
    </source>
</evidence>
<dbReference type="PROSITE" id="PS00108">
    <property type="entry name" value="PROTEIN_KINASE_ST"/>
    <property type="match status" value="1"/>
</dbReference>
<dbReference type="GO" id="GO:0005634">
    <property type="term" value="C:nucleus"/>
    <property type="evidence" value="ECO:0007669"/>
    <property type="project" value="TreeGrafter"/>
</dbReference>
<dbReference type="PROSITE" id="PS00107">
    <property type="entry name" value="PROTEIN_KINASE_ATP"/>
    <property type="match status" value="1"/>
</dbReference>
<evidence type="ECO:0000259" key="9">
    <source>
        <dbReference type="PROSITE" id="PS50011"/>
    </source>
</evidence>
<dbReference type="InterPro" id="IPR008271">
    <property type="entry name" value="Ser/Thr_kinase_AS"/>
</dbReference>
<comment type="similarity">
    <text evidence="5">Belongs to the protein kinase superfamily. Ser/Thr protein kinase family. GCN2 subfamily.</text>
</comment>
<keyword evidence="4 6" id="KW-0067">ATP-binding</keyword>
<protein>
    <recommendedName>
        <fullName evidence="9">Protein kinase domain-containing protein</fullName>
    </recommendedName>
</protein>
<dbReference type="PANTHER" id="PTHR11042">
    <property type="entry name" value="EUKARYOTIC TRANSLATION INITIATION FACTOR 2-ALPHA KINASE EIF2-ALPHA KINASE -RELATED"/>
    <property type="match status" value="1"/>
</dbReference>
<evidence type="ECO:0000313" key="11">
    <source>
        <dbReference type="Proteomes" id="UP001177023"/>
    </source>
</evidence>
<feature type="binding site" evidence="6">
    <location>
        <position position="27"/>
    </location>
    <ligand>
        <name>ATP</name>
        <dbReference type="ChEBI" id="CHEBI:30616"/>
    </ligand>
</feature>
<dbReference type="InterPro" id="IPR050339">
    <property type="entry name" value="CC_SR_Kinase"/>
</dbReference>
<feature type="non-terminal residue" evidence="10">
    <location>
        <position position="355"/>
    </location>
</feature>
<evidence type="ECO:0000256" key="4">
    <source>
        <dbReference type="ARBA" id="ARBA00022840"/>
    </source>
</evidence>
<dbReference type="CDD" id="cd00180">
    <property type="entry name" value="PKc"/>
    <property type="match status" value="1"/>
</dbReference>
<accession>A0AA36CCN5</accession>
<organism evidence="10 11">
    <name type="scientific">Mesorhabditis spiculigera</name>
    <dbReference type="NCBI Taxonomy" id="96644"/>
    <lineage>
        <taxon>Eukaryota</taxon>
        <taxon>Metazoa</taxon>
        <taxon>Ecdysozoa</taxon>
        <taxon>Nematoda</taxon>
        <taxon>Chromadorea</taxon>
        <taxon>Rhabditida</taxon>
        <taxon>Rhabditina</taxon>
        <taxon>Rhabditomorpha</taxon>
        <taxon>Rhabditoidea</taxon>
        <taxon>Rhabditidae</taxon>
        <taxon>Mesorhabditinae</taxon>
        <taxon>Mesorhabditis</taxon>
    </lineage>
</organism>
<dbReference type="EMBL" id="CATQJA010001128">
    <property type="protein sequence ID" value="CAJ0565906.1"/>
    <property type="molecule type" value="Genomic_DNA"/>
</dbReference>
<dbReference type="SUPFAM" id="SSF56112">
    <property type="entry name" value="Protein kinase-like (PK-like)"/>
    <property type="match status" value="1"/>
</dbReference>
<gene>
    <name evidence="10" type="ORF">MSPICULIGERA_LOCUS4530</name>
</gene>
<reference evidence="10" key="1">
    <citation type="submission" date="2023-06" db="EMBL/GenBank/DDBJ databases">
        <authorList>
            <person name="Delattre M."/>
        </authorList>
    </citation>
    <scope>NUCLEOTIDE SEQUENCE</scope>
    <source>
        <strain evidence="10">AF72</strain>
    </source>
</reference>
<dbReference type="Gene3D" id="1.10.510.10">
    <property type="entry name" value="Transferase(Phosphotransferase) domain 1"/>
    <property type="match status" value="1"/>
</dbReference>
<feature type="region of interest" description="Disordered" evidence="8">
    <location>
        <begin position="254"/>
        <end position="285"/>
    </location>
</feature>
<dbReference type="InterPro" id="IPR011009">
    <property type="entry name" value="Kinase-like_dom_sf"/>
</dbReference>
<dbReference type="PROSITE" id="PS50011">
    <property type="entry name" value="PROTEIN_KINASE_DOM"/>
    <property type="match status" value="1"/>
</dbReference>
<dbReference type="GO" id="GO:0005524">
    <property type="term" value="F:ATP binding"/>
    <property type="evidence" value="ECO:0007669"/>
    <property type="project" value="UniProtKB-UniRule"/>
</dbReference>
<feature type="domain" description="Protein kinase" evidence="9">
    <location>
        <begin position="1"/>
        <end position="247"/>
    </location>
</feature>
<dbReference type="Proteomes" id="UP001177023">
    <property type="component" value="Unassembled WGS sequence"/>
</dbReference>
<evidence type="ECO:0000256" key="3">
    <source>
        <dbReference type="ARBA" id="ARBA00022777"/>
    </source>
</evidence>
<comment type="caution">
    <text evidence="10">The sequence shown here is derived from an EMBL/GenBank/DDBJ whole genome shotgun (WGS) entry which is preliminary data.</text>
</comment>
<dbReference type="InterPro" id="IPR000719">
    <property type="entry name" value="Prot_kinase_dom"/>
</dbReference>
<dbReference type="Pfam" id="PF00069">
    <property type="entry name" value="Pkinase"/>
    <property type="match status" value="1"/>
</dbReference>
<dbReference type="AlphaFoldDB" id="A0AA36CCN5"/>
<keyword evidence="2 6" id="KW-0547">Nucleotide-binding</keyword>
<evidence type="ECO:0000256" key="7">
    <source>
        <dbReference type="RuleBase" id="RU000304"/>
    </source>
</evidence>
<dbReference type="PANTHER" id="PTHR11042:SF190">
    <property type="entry name" value="MITOSIS INHIBITOR PROTEIN KINASE MIK1"/>
    <property type="match status" value="1"/>
</dbReference>
<dbReference type="InterPro" id="IPR017441">
    <property type="entry name" value="Protein_kinase_ATP_BS"/>
</dbReference>
<evidence type="ECO:0000256" key="8">
    <source>
        <dbReference type="SAM" id="MobiDB-lite"/>
    </source>
</evidence>
<evidence type="ECO:0000256" key="2">
    <source>
        <dbReference type="ARBA" id="ARBA00022741"/>
    </source>
</evidence>
<name>A0AA36CCN5_9BILA</name>
<dbReference type="SMART" id="SM00220">
    <property type="entry name" value="S_TKc"/>
    <property type="match status" value="1"/>
</dbReference>
<feature type="compositionally biased region" description="Basic and acidic residues" evidence="8">
    <location>
        <begin position="254"/>
        <end position="267"/>
    </location>
</feature>
<keyword evidence="1" id="KW-0808">Transferase</keyword>
<evidence type="ECO:0000256" key="6">
    <source>
        <dbReference type="PROSITE-ProRule" id="PRU10141"/>
    </source>
</evidence>